<dbReference type="CDD" id="cd04301">
    <property type="entry name" value="NAT_SF"/>
    <property type="match status" value="1"/>
</dbReference>
<keyword evidence="3 4" id="KW-0012">Acyltransferase</keyword>
<comment type="caution">
    <text evidence="7">The sequence shown here is derived from an EMBL/GenBank/DDBJ whole genome shotgun (WGS) entry which is preliminary data.</text>
</comment>
<name>A0A543AQJ8_9ACTN</name>
<evidence type="ECO:0000256" key="5">
    <source>
        <dbReference type="SAM" id="MobiDB-lite"/>
    </source>
</evidence>
<dbReference type="OrthoDB" id="8399956at2"/>
<evidence type="ECO:0000256" key="4">
    <source>
        <dbReference type="HAMAP-Rule" id="MF_01812"/>
    </source>
</evidence>
<evidence type="ECO:0000313" key="8">
    <source>
        <dbReference type="Proteomes" id="UP000317043"/>
    </source>
</evidence>
<comment type="similarity">
    <text evidence="1 4">Belongs to the acetyltransferase Eis family.</text>
</comment>
<feature type="region of interest" description="Disordered" evidence="5">
    <location>
        <begin position="176"/>
        <end position="205"/>
    </location>
</feature>
<comment type="caution">
    <text evidence="4">Lacks conserved residue(s) required for the propagation of feature annotation.</text>
</comment>
<dbReference type="Gene3D" id="3.40.630.30">
    <property type="match status" value="2"/>
</dbReference>
<dbReference type="InParanoid" id="A0A543AQJ8"/>
<dbReference type="SUPFAM" id="SSF55729">
    <property type="entry name" value="Acyl-CoA N-acyltransferases (Nat)"/>
    <property type="match status" value="1"/>
</dbReference>
<feature type="binding site" evidence="4">
    <location>
        <begin position="81"/>
        <end position="83"/>
    </location>
    <ligand>
        <name>acetyl-CoA</name>
        <dbReference type="ChEBI" id="CHEBI:57288"/>
    </ligand>
</feature>
<reference evidence="7 8" key="1">
    <citation type="submission" date="2019-06" db="EMBL/GenBank/DDBJ databases">
        <title>Sequencing the genomes of 1000 actinobacteria strains.</title>
        <authorList>
            <person name="Klenk H.-P."/>
        </authorList>
    </citation>
    <scope>NUCLEOTIDE SEQUENCE [LARGE SCALE GENOMIC DNA]</scope>
    <source>
        <strain evidence="7 8">DSM 45928</strain>
    </source>
</reference>
<dbReference type="GO" id="GO:0030649">
    <property type="term" value="P:aminoglycoside antibiotic catabolic process"/>
    <property type="evidence" value="ECO:0007669"/>
    <property type="project" value="TreeGrafter"/>
</dbReference>
<dbReference type="AlphaFoldDB" id="A0A543AQJ8"/>
<dbReference type="HAMAP" id="MF_01812">
    <property type="entry name" value="Eis"/>
    <property type="match status" value="1"/>
</dbReference>
<organism evidence="7 8">
    <name type="scientific">Stackebrandtia endophytica</name>
    <dbReference type="NCBI Taxonomy" id="1496996"/>
    <lineage>
        <taxon>Bacteria</taxon>
        <taxon>Bacillati</taxon>
        <taxon>Actinomycetota</taxon>
        <taxon>Actinomycetes</taxon>
        <taxon>Glycomycetales</taxon>
        <taxon>Glycomycetaceae</taxon>
        <taxon>Stackebrandtia</taxon>
    </lineage>
</organism>
<dbReference type="InterPro" id="IPR041380">
    <property type="entry name" value="Acetyltransf_17"/>
</dbReference>
<dbReference type="GO" id="GO:0034069">
    <property type="term" value="F:aminoglycoside N-acetyltransferase activity"/>
    <property type="evidence" value="ECO:0007669"/>
    <property type="project" value="TreeGrafter"/>
</dbReference>
<dbReference type="EMBL" id="VFOW01000001">
    <property type="protein sequence ID" value="TQL74805.1"/>
    <property type="molecule type" value="Genomic_DNA"/>
</dbReference>
<accession>A0A543AQJ8</accession>
<evidence type="ECO:0000313" key="7">
    <source>
        <dbReference type="EMBL" id="TQL74805.1"/>
    </source>
</evidence>
<proteinExistence type="inferred from homology"/>
<dbReference type="InterPro" id="IPR000182">
    <property type="entry name" value="GNAT_dom"/>
</dbReference>
<feature type="binding site" evidence="4">
    <location>
        <begin position="89"/>
        <end position="94"/>
    </location>
    <ligand>
        <name>acetyl-CoA</name>
        <dbReference type="ChEBI" id="CHEBI:57288"/>
    </ligand>
</feature>
<protein>
    <submittedName>
        <fullName evidence="7">Putative acetyltransferase</fullName>
    </submittedName>
</protein>
<dbReference type="Gene3D" id="3.30.1050.10">
    <property type="entry name" value="SCP2 sterol-binding domain"/>
    <property type="match status" value="1"/>
</dbReference>
<dbReference type="InterPro" id="IPR016181">
    <property type="entry name" value="Acyl_CoA_acyltransferase"/>
</dbReference>
<feature type="compositionally biased region" description="Basic and acidic residues" evidence="5">
    <location>
        <begin position="183"/>
        <end position="200"/>
    </location>
</feature>
<evidence type="ECO:0000256" key="1">
    <source>
        <dbReference type="ARBA" id="ARBA00009213"/>
    </source>
</evidence>
<dbReference type="InterPro" id="IPR022902">
    <property type="entry name" value="NAcTrfase_Eis"/>
</dbReference>
<dbReference type="Proteomes" id="UP000317043">
    <property type="component" value="Unassembled WGS sequence"/>
</dbReference>
<evidence type="ECO:0000256" key="3">
    <source>
        <dbReference type="ARBA" id="ARBA00023315"/>
    </source>
</evidence>
<keyword evidence="2 4" id="KW-0808">Transferase</keyword>
<dbReference type="RefSeq" id="WP_142034184.1">
    <property type="nucleotide sequence ID" value="NZ_JBHTGS010000002.1"/>
</dbReference>
<evidence type="ECO:0000256" key="2">
    <source>
        <dbReference type="ARBA" id="ARBA00022679"/>
    </source>
</evidence>
<keyword evidence="8" id="KW-1185">Reference proteome</keyword>
<dbReference type="Pfam" id="PF13530">
    <property type="entry name" value="SCP2_2"/>
    <property type="match status" value="1"/>
</dbReference>
<feature type="active site" description="Proton acceptor; via carboxylate" evidence="4">
    <location>
        <position position="404"/>
    </location>
</feature>
<comment type="subunit">
    <text evidence="4">Homohexamer; trimer of dimers.</text>
</comment>
<dbReference type="InterPro" id="IPR051554">
    <property type="entry name" value="Acetyltransferase_Eis"/>
</dbReference>
<gene>
    <name evidence="7" type="ORF">FB566_0293</name>
</gene>
<dbReference type="PANTHER" id="PTHR37817:SF1">
    <property type="entry name" value="N-ACETYLTRANSFERASE EIS"/>
    <property type="match status" value="1"/>
</dbReference>
<dbReference type="PANTHER" id="PTHR37817">
    <property type="entry name" value="N-ACETYLTRANSFERASE EIS"/>
    <property type="match status" value="1"/>
</dbReference>
<dbReference type="SUPFAM" id="SSF55718">
    <property type="entry name" value="SCP-like"/>
    <property type="match status" value="1"/>
</dbReference>
<sequence length="404" mass="44524">MTGFDYAIRTATIQDFTAVINRFTTAMMVSDNTTELDRELFEPDRTLVAEDAGSIVGVAQAFTRTLSVPGTVSPAAHVTGVAVAATHRRMGILSRIMRRQLAEVPEPVAVLWASQPGIYERFGYQASVYGHRFEAKLAEIRLTKAPVEGRLCELSVEQAASELPPILKRLQLDRPGVSGRSDQLWKQRLADPPERRDGRMPRQLIGYRSPEGDLEGYVFWRGTRQRGSDDGGNTVEVEELVAATGSAYRALWQHVLTMDLATRLVSWHAAVDEPVRQLVGNPRALGVRSYDALWLRIVDVAAALAQRRYACAVDVVLEVSDDILPANNRRFRLTGDRSTASCVETGDEPDLSLSVAELSGVYLGGRRLTEYAAVGRVHEHREGALAEVTTAMGWPVAPRSIEVF</sequence>
<feature type="active site" description="Proton donor" evidence="4">
    <location>
        <position position="119"/>
    </location>
</feature>
<dbReference type="InterPro" id="IPR025559">
    <property type="entry name" value="Eis_dom"/>
</dbReference>
<dbReference type="NCBIfam" id="NF002367">
    <property type="entry name" value="PRK01346.1-4"/>
    <property type="match status" value="1"/>
</dbReference>
<dbReference type="InterPro" id="IPR036527">
    <property type="entry name" value="SCP2_sterol-bd_dom_sf"/>
</dbReference>
<dbReference type="Pfam" id="PF17668">
    <property type="entry name" value="Acetyltransf_17"/>
    <property type="match status" value="1"/>
</dbReference>
<evidence type="ECO:0000259" key="6">
    <source>
        <dbReference type="PROSITE" id="PS51186"/>
    </source>
</evidence>
<dbReference type="Pfam" id="PF13527">
    <property type="entry name" value="Acetyltransf_9"/>
    <property type="match status" value="1"/>
</dbReference>
<feature type="domain" description="N-acetyltransferase" evidence="6">
    <location>
        <begin position="6"/>
        <end position="143"/>
    </location>
</feature>
<dbReference type="PROSITE" id="PS51186">
    <property type="entry name" value="GNAT"/>
    <property type="match status" value="1"/>
</dbReference>